<organism evidence="1 2">
    <name type="scientific">Trichogramma kaykai</name>
    <dbReference type="NCBI Taxonomy" id="54128"/>
    <lineage>
        <taxon>Eukaryota</taxon>
        <taxon>Metazoa</taxon>
        <taxon>Ecdysozoa</taxon>
        <taxon>Arthropoda</taxon>
        <taxon>Hexapoda</taxon>
        <taxon>Insecta</taxon>
        <taxon>Pterygota</taxon>
        <taxon>Neoptera</taxon>
        <taxon>Endopterygota</taxon>
        <taxon>Hymenoptera</taxon>
        <taxon>Apocrita</taxon>
        <taxon>Proctotrupomorpha</taxon>
        <taxon>Chalcidoidea</taxon>
        <taxon>Trichogrammatidae</taxon>
        <taxon>Trichogramma</taxon>
    </lineage>
</organism>
<dbReference type="AlphaFoldDB" id="A0ABD2X0D0"/>
<sequence length="137" mass="15847">MGLTKTLKQKLQRLQNTAIRFIYNLRRDAAIAPRRRDLGWLTPSQRRNYFLGVTTHRVLQTTRPTYLAGFLSPRAAVGYSPRSTTRPNLTENEFNTSTYEHGFTIQTARLWNSLPLTLVNTQSIDVFKTALKCYLLR</sequence>
<dbReference type="Proteomes" id="UP001627154">
    <property type="component" value="Unassembled WGS sequence"/>
</dbReference>
<proteinExistence type="predicted"/>
<gene>
    <name evidence="1" type="ORF">TKK_007908</name>
</gene>
<evidence type="ECO:0000313" key="2">
    <source>
        <dbReference type="Proteomes" id="UP001627154"/>
    </source>
</evidence>
<keyword evidence="2" id="KW-1185">Reference proteome</keyword>
<accession>A0ABD2X0D0</accession>
<protein>
    <submittedName>
        <fullName evidence="1">Uncharacterized protein</fullName>
    </submittedName>
</protein>
<dbReference type="EMBL" id="JBJJXI010000059">
    <property type="protein sequence ID" value="KAL3398797.1"/>
    <property type="molecule type" value="Genomic_DNA"/>
</dbReference>
<name>A0ABD2X0D0_9HYME</name>
<evidence type="ECO:0000313" key="1">
    <source>
        <dbReference type="EMBL" id="KAL3398797.1"/>
    </source>
</evidence>
<comment type="caution">
    <text evidence="1">The sequence shown here is derived from an EMBL/GenBank/DDBJ whole genome shotgun (WGS) entry which is preliminary data.</text>
</comment>
<reference evidence="1 2" key="1">
    <citation type="journal article" date="2024" name="bioRxiv">
        <title>A reference genome for Trichogramma kaykai: A tiny desert-dwelling parasitoid wasp with competing sex-ratio distorters.</title>
        <authorList>
            <person name="Culotta J."/>
            <person name="Lindsey A.R."/>
        </authorList>
    </citation>
    <scope>NUCLEOTIDE SEQUENCE [LARGE SCALE GENOMIC DNA]</scope>
    <source>
        <strain evidence="1 2">KSX58</strain>
    </source>
</reference>